<gene>
    <name evidence="7" type="ORF">GB996_00690</name>
</gene>
<feature type="domain" description="HpcH/HpaI aldolase/citrate lyase" evidence="6">
    <location>
        <begin position="24"/>
        <end position="237"/>
    </location>
</feature>
<dbReference type="InterPro" id="IPR040442">
    <property type="entry name" value="Pyrv_kinase-like_dom_sf"/>
</dbReference>
<dbReference type="InterPro" id="IPR015813">
    <property type="entry name" value="Pyrv/PenolPyrv_kinase-like_dom"/>
</dbReference>
<dbReference type="RefSeq" id="WP_155586570.1">
    <property type="nucleotide sequence ID" value="NZ_WFKQ01000001.1"/>
</dbReference>
<evidence type="ECO:0000313" key="7">
    <source>
        <dbReference type="EMBL" id="MUG31309.1"/>
    </source>
</evidence>
<sequence length="293" mass="32020">MSDSYRITPIASSGTGSRPIVSPRSWLFVPATYPERFNKALNSGAEAVIIDLEDAVALDQKRQARENIAEFFLQLESDNVRASVWLRLNNDEQLAEDLVLCKQLTSSKLVSGVLLPKLTSSAPVTQVWEQTGLTVVGQIESALGLSQLNQITQSKGLMALSYGRLDISNELSLHAGSQAEQDFFRQLRVTLLLASKANGLQAPIESIYADFKDEAGMQMAAEYASDLGFSGMLCIHPKQVALVNTAFTPSQAQLEFAQQVINYYQRTGESIFAIDGVMVDLPVILQCQTLLSA</sequence>
<organism evidence="7 8">
    <name type="scientific">Psychrobacter sanguinis</name>
    <dbReference type="NCBI Taxonomy" id="861445"/>
    <lineage>
        <taxon>Bacteria</taxon>
        <taxon>Pseudomonadati</taxon>
        <taxon>Pseudomonadota</taxon>
        <taxon>Gammaproteobacteria</taxon>
        <taxon>Moraxellales</taxon>
        <taxon>Moraxellaceae</taxon>
        <taxon>Psychrobacter</taxon>
    </lineage>
</organism>
<keyword evidence="7" id="KW-0456">Lyase</keyword>
<evidence type="ECO:0000256" key="3">
    <source>
        <dbReference type="ARBA" id="ARBA00022842"/>
    </source>
</evidence>
<dbReference type="SUPFAM" id="SSF51621">
    <property type="entry name" value="Phosphoenolpyruvate/pyruvate domain"/>
    <property type="match status" value="1"/>
</dbReference>
<dbReference type="Pfam" id="PF03328">
    <property type="entry name" value="HpcH_HpaI"/>
    <property type="match status" value="1"/>
</dbReference>
<dbReference type="OrthoDB" id="348111at2"/>
<dbReference type="InterPro" id="IPR005000">
    <property type="entry name" value="Aldolase/citrate-lyase_domain"/>
</dbReference>
<accession>A0A844LWQ5</accession>
<evidence type="ECO:0000259" key="6">
    <source>
        <dbReference type="Pfam" id="PF03328"/>
    </source>
</evidence>
<feature type="binding site" evidence="5">
    <location>
        <position position="166"/>
    </location>
    <ligand>
        <name>Mg(2+)</name>
        <dbReference type="ChEBI" id="CHEBI:18420"/>
    </ligand>
</feature>
<evidence type="ECO:0000256" key="4">
    <source>
        <dbReference type="PIRSR" id="PIRSR015582-1"/>
    </source>
</evidence>
<keyword evidence="8" id="KW-1185">Reference proteome</keyword>
<dbReference type="PIRSF" id="PIRSF015582">
    <property type="entry name" value="Cit_lyase_B"/>
    <property type="match status" value="1"/>
</dbReference>
<comment type="cofactor">
    <cofactor evidence="1">
        <name>Mg(2+)</name>
        <dbReference type="ChEBI" id="CHEBI:18420"/>
    </cofactor>
</comment>
<dbReference type="InterPro" id="IPR011206">
    <property type="entry name" value="Citrate_lyase_beta/mcl1/mcl2"/>
</dbReference>
<comment type="caution">
    <text evidence="7">The sequence shown here is derived from an EMBL/GenBank/DDBJ whole genome shotgun (WGS) entry which is preliminary data.</text>
</comment>
<name>A0A844LWQ5_9GAMM</name>
<feature type="binding site" evidence="5">
    <location>
        <position position="140"/>
    </location>
    <ligand>
        <name>Mg(2+)</name>
        <dbReference type="ChEBI" id="CHEBI:18420"/>
    </ligand>
</feature>
<evidence type="ECO:0000256" key="1">
    <source>
        <dbReference type="ARBA" id="ARBA00001946"/>
    </source>
</evidence>
<evidence type="ECO:0000256" key="5">
    <source>
        <dbReference type="PIRSR" id="PIRSR015582-2"/>
    </source>
</evidence>
<reference evidence="7 8" key="1">
    <citation type="journal article" date="2019" name="PLoS ONE">
        <title>Pup mortality in New Zealand sea lions (Phocarctos hookeri) at Enderby Island, Auckland Islands, 2013-18.</title>
        <authorList>
            <person name="Michael S.A."/>
            <person name="Hayman D.T.S."/>
            <person name="Gray R."/>
            <person name="Zhang J."/>
            <person name="Rogers L."/>
            <person name="Roe W.D."/>
        </authorList>
    </citation>
    <scope>NUCLEOTIDE SEQUENCE [LARGE SCALE GENOMIC DNA]</scope>
    <source>
        <strain evidence="7 8">SM868</strain>
    </source>
</reference>
<dbReference type="PANTHER" id="PTHR32308:SF10">
    <property type="entry name" value="CITRATE LYASE SUBUNIT BETA"/>
    <property type="match status" value="1"/>
</dbReference>
<keyword evidence="2 5" id="KW-0479">Metal-binding</keyword>
<dbReference type="GO" id="GO:0000287">
    <property type="term" value="F:magnesium ion binding"/>
    <property type="evidence" value="ECO:0007669"/>
    <property type="project" value="TreeGrafter"/>
</dbReference>
<dbReference type="EMBL" id="WFKQ01000001">
    <property type="protein sequence ID" value="MUG31309.1"/>
    <property type="molecule type" value="Genomic_DNA"/>
</dbReference>
<evidence type="ECO:0000313" key="8">
    <source>
        <dbReference type="Proteomes" id="UP000442109"/>
    </source>
</evidence>
<keyword evidence="3 5" id="KW-0460">Magnesium</keyword>
<dbReference type="GO" id="GO:0006107">
    <property type="term" value="P:oxaloacetate metabolic process"/>
    <property type="evidence" value="ECO:0007669"/>
    <property type="project" value="TreeGrafter"/>
</dbReference>
<feature type="binding site" evidence="4">
    <location>
        <position position="140"/>
    </location>
    <ligand>
        <name>substrate</name>
    </ligand>
</feature>
<dbReference type="Gene3D" id="3.20.20.60">
    <property type="entry name" value="Phosphoenolpyruvate-binding domains"/>
    <property type="match status" value="1"/>
</dbReference>
<evidence type="ECO:0000256" key="2">
    <source>
        <dbReference type="ARBA" id="ARBA00022723"/>
    </source>
</evidence>
<protein>
    <submittedName>
        <fullName evidence="7">CoA ester lyase</fullName>
    </submittedName>
</protein>
<dbReference type="Proteomes" id="UP000442109">
    <property type="component" value="Unassembled WGS sequence"/>
</dbReference>
<proteinExistence type="predicted"/>
<dbReference type="GO" id="GO:0016829">
    <property type="term" value="F:lyase activity"/>
    <property type="evidence" value="ECO:0007669"/>
    <property type="project" value="UniProtKB-KW"/>
</dbReference>
<feature type="binding site" evidence="4">
    <location>
        <position position="87"/>
    </location>
    <ligand>
        <name>substrate</name>
    </ligand>
</feature>
<dbReference type="PANTHER" id="PTHR32308">
    <property type="entry name" value="LYASE BETA SUBUNIT, PUTATIVE (AFU_ORTHOLOGUE AFUA_4G13030)-RELATED"/>
    <property type="match status" value="1"/>
</dbReference>
<dbReference type="AlphaFoldDB" id="A0A844LWQ5"/>